<keyword evidence="1" id="KW-0472">Membrane</keyword>
<evidence type="ECO:0000313" key="2">
    <source>
        <dbReference type="EMBL" id="UOF89977.1"/>
    </source>
</evidence>
<reference evidence="2" key="1">
    <citation type="submission" date="2021-12" db="EMBL/GenBank/DDBJ databases">
        <title>Alicyclobacillaceae gen. nov., sp. nov., isolated from chalcocite enrichment system.</title>
        <authorList>
            <person name="Jiang Z."/>
        </authorList>
    </citation>
    <scope>NUCLEOTIDE SEQUENCE</scope>
    <source>
        <strain evidence="2">MYW30-H2</strain>
    </source>
</reference>
<accession>A0ABY4CKL3</accession>
<organism evidence="2 3">
    <name type="scientific">Fodinisporobacter ferrooxydans</name>
    <dbReference type="NCBI Taxonomy" id="2901836"/>
    <lineage>
        <taxon>Bacteria</taxon>
        <taxon>Bacillati</taxon>
        <taxon>Bacillota</taxon>
        <taxon>Bacilli</taxon>
        <taxon>Bacillales</taxon>
        <taxon>Alicyclobacillaceae</taxon>
        <taxon>Fodinisporobacter</taxon>
    </lineage>
</organism>
<dbReference type="RefSeq" id="WP_347436672.1">
    <property type="nucleotide sequence ID" value="NZ_CP089291.1"/>
</dbReference>
<sequence>MSNFSQKIKQFFDHLDMVFLEWIRSRSTLIAAILGIFLIVWGIATQDWFLIVQVIVSAAIGYRLGFIPGVSFDTLIAFIRFYHVHFEVVLLPFPFLQYFICAYITWLGFRHHQMSALLKEKLSELDPPNHVVTWSFVNEVRNSLMAMRLLLFRYAKETTAQTDMKIVEEELLRLETLFGKLPKEEKKTSIKMKKESV</sequence>
<dbReference type="Proteomes" id="UP000830167">
    <property type="component" value="Chromosome"/>
</dbReference>
<protein>
    <submittedName>
        <fullName evidence="2">Uncharacterized protein</fullName>
    </submittedName>
</protein>
<gene>
    <name evidence="2" type="ORF">LSG31_19240</name>
</gene>
<feature type="transmembrane region" description="Helical" evidence="1">
    <location>
        <begin position="29"/>
        <end position="52"/>
    </location>
</feature>
<evidence type="ECO:0000256" key="1">
    <source>
        <dbReference type="SAM" id="Phobius"/>
    </source>
</evidence>
<name>A0ABY4CKL3_9BACL</name>
<keyword evidence="3" id="KW-1185">Reference proteome</keyword>
<keyword evidence="1" id="KW-0812">Transmembrane</keyword>
<proteinExistence type="predicted"/>
<feature type="transmembrane region" description="Helical" evidence="1">
    <location>
        <begin position="89"/>
        <end position="109"/>
    </location>
</feature>
<dbReference type="EMBL" id="CP089291">
    <property type="protein sequence ID" value="UOF89977.1"/>
    <property type="molecule type" value="Genomic_DNA"/>
</dbReference>
<evidence type="ECO:0000313" key="3">
    <source>
        <dbReference type="Proteomes" id="UP000830167"/>
    </source>
</evidence>
<keyword evidence="1" id="KW-1133">Transmembrane helix</keyword>